<feature type="domain" description="WRKY" evidence="7">
    <location>
        <begin position="86"/>
        <end position="112"/>
    </location>
</feature>
<evidence type="ECO:0000256" key="2">
    <source>
        <dbReference type="ARBA" id="ARBA00023015"/>
    </source>
</evidence>
<dbReference type="EMBL" id="JACEIK010005456">
    <property type="protein sequence ID" value="MCE0481555.1"/>
    <property type="molecule type" value="Genomic_DNA"/>
</dbReference>
<feature type="compositionally biased region" description="Low complexity" evidence="6">
    <location>
        <begin position="29"/>
        <end position="40"/>
    </location>
</feature>
<evidence type="ECO:0000256" key="1">
    <source>
        <dbReference type="ARBA" id="ARBA00004123"/>
    </source>
</evidence>
<sequence>MNGENRRLRDMLNQVTSNYSTLQMHMMTMMQQQQQQQQNQENGQHDGKSEEVKQQHHNNQNGRGGGGGGGGQMVPRQFMDLGLAAAAVLLITDGCQWRKYGQKMAKGTRALRLITGAPWQLVVSSEAKLVEENHLSEVNFAALTGSKDVQERTEQS</sequence>
<protein>
    <submittedName>
        <fullName evidence="8">Transcription factor</fullName>
    </submittedName>
</protein>
<comment type="caution">
    <text evidence="8">The sequence shown here is derived from an EMBL/GenBank/DDBJ whole genome shotgun (WGS) entry which is preliminary data.</text>
</comment>
<evidence type="ECO:0000313" key="8">
    <source>
        <dbReference type="EMBL" id="MCE0481555.1"/>
    </source>
</evidence>
<keyword evidence="4" id="KW-0804">Transcription</keyword>
<evidence type="ECO:0000256" key="3">
    <source>
        <dbReference type="ARBA" id="ARBA00023125"/>
    </source>
</evidence>
<evidence type="ECO:0000256" key="4">
    <source>
        <dbReference type="ARBA" id="ARBA00023163"/>
    </source>
</evidence>
<dbReference type="Proteomes" id="UP000823775">
    <property type="component" value="Unassembled WGS sequence"/>
</dbReference>
<dbReference type="PANTHER" id="PTHR31429:SF50">
    <property type="entry name" value="WRKY DOMAIN-CONTAINING PROTEIN"/>
    <property type="match status" value="1"/>
</dbReference>
<dbReference type="SUPFAM" id="SSF118290">
    <property type="entry name" value="WRKY DNA-binding domain"/>
    <property type="match status" value="1"/>
</dbReference>
<feature type="region of interest" description="Disordered" evidence="6">
    <location>
        <begin position="29"/>
        <end position="73"/>
    </location>
</feature>
<dbReference type="InterPro" id="IPR044810">
    <property type="entry name" value="WRKY_plant"/>
</dbReference>
<reference evidence="8 9" key="1">
    <citation type="journal article" date="2021" name="BMC Genomics">
        <title>Datura genome reveals duplications of psychoactive alkaloid biosynthetic genes and high mutation rate following tissue culture.</title>
        <authorList>
            <person name="Rajewski A."/>
            <person name="Carter-House D."/>
            <person name="Stajich J."/>
            <person name="Litt A."/>
        </authorList>
    </citation>
    <scope>NUCLEOTIDE SEQUENCE [LARGE SCALE GENOMIC DNA]</scope>
    <source>
        <strain evidence="8">AR-01</strain>
    </source>
</reference>
<dbReference type="InterPro" id="IPR003657">
    <property type="entry name" value="WRKY_dom"/>
</dbReference>
<keyword evidence="2" id="KW-0805">Transcription regulation</keyword>
<dbReference type="Gene3D" id="2.20.25.80">
    <property type="entry name" value="WRKY domain"/>
    <property type="match status" value="1"/>
</dbReference>
<evidence type="ECO:0000256" key="5">
    <source>
        <dbReference type="ARBA" id="ARBA00023242"/>
    </source>
</evidence>
<keyword evidence="9" id="KW-1185">Reference proteome</keyword>
<dbReference type="PANTHER" id="PTHR31429">
    <property type="entry name" value="WRKY TRANSCRIPTION FACTOR 36-RELATED"/>
    <property type="match status" value="1"/>
</dbReference>
<feature type="compositionally biased region" description="Basic and acidic residues" evidence="6">
    <location>
        <begin position="43"/>
        <end position="54"/>
    </location>
</feature>
<accession>A0ABS8VNL6</accession>
<name>A0ABS8VNL6_DATST</name>
<organism evidence="8 9">
    <name type="scientific">Datura stramonium</name>
    <name type="common">Jimsonweed</name>
    <name type="synonym">Common thornapple</name>
    <dbReference type="NCBI Taxonomy" id="4076"/>
    <lineage>
        <taxon>Eukaryota</taxon>
        <taxon>Viridiplantae</taxon>
        <taxon>Streptophyta</taxon>
        <taxon>Embryophyta</taxon>
        <taxon>Tracheophyta</taxon>
        <taxon>Spermatophyta</taxon>
        <taxon>Magnoliopsida</taxon>
        <taxon>eudicotyledons</taxon>
        <taxon>Gunneridae</taxon>
        <taxon>Pentapetalae</taxon>
        <taxon>asterids</taxon>
        <taxon>lamiids</taxon>
        <taxon>Solanales</taxon>
        <taxon>Solanaceae</taxon>
        <taxon>Solanoideae</taxon>
        <taxon>Datureae</taxon>
        <taxon>Datura</taxon>
    </lineage>
</organism>
<keyword evidence="3" id="KW-0238">DNA-binding</keyword>
<comment type="subcellular location">
    <subcellularLocation>
        <location evidence="1">Nucleus</location>
    </subcellularLocation>
</comment>
<proteinExistence type="predicted"/>
<keyword evidence="5" id="KW-0539">Nucleus</keyword>
<dbReference type="Pfam" id="PF03106">
    <property type="entry name" value="WRKY"/>
    <property type="match status" value="1"/>
</dbReference>
<dbReference type="InterPro" id="IPR036576">
    <property type="entry name" value="WRKY_dom_sf"/>
</dbReference>
<feature type="compositionally biased region" description="Gly residues" evidence="6">
    <location>
        <begin position="62"/>
        <end position="72"/>
    </location>
</feature>
<evidence type="ECO:0000313" key="9">
    <source>
        <dbReference type="Proteomes" id="UP000823775"/>
    </source>
</evidence>
<gene>
    <name evidence="8" type="primary">WRKY10_2</name>
    <name evidence="8" type="ORF">HAX54_039378</name>
</gene>
<evidence type="ECO:0000256" key="6">
    <source>
        <dbReference type="SAM" id="MobiDB-lite"/>
    </source>
</evidence>
<dbReference type="PROSITE" id="PS50811">
    <property type="entry name" value="WRKY"/>
    <property type="match status" value="1"/>
</dbReference>
<evidence type="ECO:0000259" key="7">
    <source>
        <dbReference type="PROSITE" id="PS50811"/>
    </source>
</evidence>